<dbReference type="InterPro" id="IPR019734">
    <property type="entry name" value="TPR_rpt"/>
</dbReference>
<evidence type="ECO:0000256" key="4">
    <source>
        <dbReference type="ARBA" id="ARBA00022737"/>
    </source>
</evidence>
<dbReference type="PANTHER" id="PTHR46512:SF9">
    <property type="entry name" value="PEPTIDYLPROLYL ISOMERASE"/>
    <property type="match status" value="1"/>
</dbReference>
<dbReference type="FunFam" id="1.25.40.10:FF:000008">
    <property type="entry name" value="Peptidylprolyl isomerase"/>
    <property type="match status" value="1"/>
</dbReference>
<dbReference type="SUPFAM" id="SSF48452">
    <property type="entry name" value="TPR-like"/>
    <property type="match status" value="1"/>
</dbReference>
<protein>
    <recommendedName>
        <fullName evidence="3 8">peptidylprolyl isomerase</fullName>
        <ecNumber evidence="3 8">5.2.1.8</ecNumber>
    </recommendedName>
</protein>
<comment type="similarity">
    <text evidence="2">Belongs to the FKBP-type PPIase family.</text>
</comment>
<dbReference type="EC" id="5.2.1.8" evidence="3 8"/>
<comment type="catalytic activity">
    <reaction evidence="1 8">
        <text>[protein]-peptidylproline (omega=180) = [protein]-peptidylproline (omega=0)</text>
        <dbReference type="Rhea" id="RHEA:16237"/>
        <dbReference type="Rhea" id="RHEA-COMP:10747"/>
        <dbReference type="Rhea" id="RHEA-COMP:10748"/>
        <dbReference type="ChEBI" id="CHEBI:83833"/>
        <dbReference type="ChEBI" id="CHEBI:83834"/>
        <dbReference type="EC" id="5.2.1.8"/>
    </reaction>
</comment>
<keyword evidence="4" id="KW-0677">Repeat</keyword>
<dbReference type="InterPro" id="IPR050754">
    <property type="entry name" value="FKBP4/5/8-like"/>
</dbReference>
<accession>A0A834TAK6</accession>
<keyword evidence="6 8" id="KW-0697">Rotamase</keyword>
<name>A0A834TAK6_9FABA</name>
<feature type="domain" description="PPIase FKBP-type" evidence="12">
    <location>
        <begin position="1"/>
        <end position="45"/>
    </location>
</feature>
<evidence type="ECO:0000256" key="6">
    <source>
        <dbReference type="ARBA" id="ARBA00023110"/>
    </source>
</evidence>
<dbReference type="InterPro" id="IPR046357">
    <property type="entry name" value="PPIase_dom_sf"/>
</dbReference>
<dbReference type="InterPro" id="IPR011990">
    <property type="entry name" value="TPR-like_helical_dom_sf"/>
</dbReference>
<feature type="repeat" description="TPR" evidence="9">
    <location>
        <begin position="145"/>
        <end position="178"/>
    </location>
</feature>
<evidence type="ECO:0000256" key="1">
    <source>
        <dbReference type="ARBA" id="ARBA00000971"/>
    </source>
</evidence>
<gene>
    <name evidence="13" type="ORF">G2W53_031395</name>
</gene>
<organism evidence="13 14">
    <name type="scientific">Senna tora</name>
    <dbReference type="NCBI Taxonomy" id="362788"/>
    <lineage>
        <taxon>Eukaryota</taxon>
        <taxon>Viridiplantae</taxon>
        <taxon>Streptophyta</taxon>
        <taxon>Embryophyta</taxon>
        <taxon>Tracheophyta</taxon>
        <taxon>Spermatophyta</taxon>
        <taxon>Magnoliopsida</taxon>
        <taxon>eudicotyledons</taxon>
        <taxon>Gunneridae</taxon>
        <taxon>Pentapetalae</taxon>
        <taxon>rosids</taxon>
        <taxon>fabids</taxon>
        <taxon>Fabales</taxon>
        <taxon>Fabaceae</taxon>
        <taxon>Caesalpinioideae</taxon>
        <taxon>Cassia clade</taxon>
        <taxon>Senna</taxon>
    </lineage>
</organism>
<dbReference type="PANTHER" id="PTHR46512">
    <property type="entry name" value="PEPTIDYLPROLYL ISOMERASE"/>
    <property type="match status" value="1"/>
</dbReference>
<evidence type="ECO:0000256" key="8">
    <source>
        <dbReference type="PROSITE-ProRule" id="PRU00277"/>
    </source>
</evidence>
<comment type="caution">
    <text evidence="13">The sequence shown here is derived from an EMBL/GenBank/DDBJ whole genome shotgun (WGS) entry which is preliminary data.</text>
</comment>
<evidence type="ECO:0000256" key="5">
    <source>
        <dbReference type="ARBA" id="ARBA00022803"/>
    </source>
</evidence>
<feature type="compositionally biased region" description="Basic and acidic residues" evidence="11">
    <location>
        <begin position="229"/>
        <end position="244"/>
    </location>
</feature>
<dbReference type="Gene3D" id="1.25.40.10">
    <property type="entry name" value="Tetratricopeptide repeat domain"/>
    <property type="match status" value="1"/>
</dbReference>
<evidence type="ECO:0000256" key="10">
    <source>
        <dbReference type="SAM" id="Coils"/>
    </source>
</evidence>
<keyword evidence="5 9" id="KW-0802">TPR repeat</keyword>
<dbReference type="AlphaFoldDB" id="A0A834TAK6"/>
<dbReference type="OrthoDB" id="1902587at2759"/>
<dbReference type="EMBL" id="JAAIUW010000009">
    <property type="protein sequence ID" value="KAF7817426.1"/>
    <property type="molecule type" value="Genomic_DNA"/>
</dbReference>
<evidence type="ECO:0000256" key="7">
    <source>
        <dbReference type="ARBA" id="ARBA00023235"/>
    </source>
</evidence>
<evidence type="ECO:0000313" key="14">
    <source>
        <dbReference type="Proteomes" id="UP000634136"/>
    </source>
</evidence>
<dbReference type="SMART" id="SM00028">
    <property type="entry name" value="TPR"/>
    <property type="match status" value="3"/>
</dbReference>
<evidence type="ECO:0000259" key="12">
    <source>
        <dbReference type="PROSITE" id="PS50059"/>
    </source>
</evidence>
<evidence type="ECO:0000256" key="11">
    <source>
        <dbReference type="SAM" id="MobiDB-lite"/>
    </source>
</evidence>
<evidence type="ECO:0000256" key="9">
    <source>
        <dbReference type="PROSITE-ProRule" id="PRU00339"/>
    </source>
</evidence>
<keyword evidence="10" id="KW-0175">Coiled coil</keyword>
<keyword evidence="7 8" id="KW-0413">Isomerase</keyword>
<sequence length="253" mass="28495">MKKGERAIIRIHPDYAFGNVEARCDLAVVRPGSTVVYEVEMMDFVKEKAPWELNNDEKIEAAGRKKEEGNVLFKNGKYQRAGKKYDKAADYVSEDGSFGDDEQKLAKALRVSCWLNGAACSLKLHDFSGAIKLCSQVLDVEFCNVKALYRRAQAYIETKDFLLADVDIKKALEVDPQNRELKAIQRKLKQLQAESDKRDAKLYANMFAHNTKDSAVASKRMKVEITEDERKDEEVMGMEMDKVADSSAPPDGG</sequence>
<reference evidence="13" key="1">
    <citation type="submission" date="2020-09" db="EMBL/GenBank/DDBJ databases">
        <title>Genome-Enabled Discovery of Anthraquinone Biosynthesis in Senna tora.</title>
        <authorList>
            <person name="Kang S.-H."/>
            <person name="Pandey R.P."/>
            <person name="Lee C.-M."/>
            <person name="Sim J.-S."/>
            <person name="Jeong J.-T."/>
            <person name="Choi B.-S."/>
            <person name="Jung M."/>
            <person name="Ginzburg D."/>
            <person name="Zhao K."/>
            <person name="Won S.Y."/>
            <person name="Oh T.-J."/>
            <person name="Yu Y."/>
            <person name="Kim N.-H."/>
            <person name="Lee O.R."/>
            <person name="Lee T.-H."/>
            <person name="Bashyal P."/>
            <person name="Kim T.-S."/>
            <person name="Lee W.-H."/>
            <person name="Kawkins C."/>
            <person name="Kim C.-K."/>
            <person name="Kim J.S."/>
            <person name="Ahn B.O."/>
            <person name="Rhee S.Y."/>
            <person name="Sohng J.K."/>
        </authorList>
    </citation>
    <scope>NUCLEOTIDE SEQUENCE</scope>
    <source>
        <tissue evidence="13">Leaf</tissue>
    </source>
</reference>
<dbReference type="Proteomes" id="UP000634136">
    <property type="component" value="Unassembled WGS sequence"/>
</dbReference>
<dbReference type="Pfam" id="PF00254">
    <property type="entry name" value="FKBP_C"/>
    <property type="match status" value="1"/>
</dbReference>
<feature type="coiled-coil region" evidence="10">
    <location>
        <begin position="174"/>
        <end position="201"/>
    </location>
</feature>
<dbReference type="Gene3D" id="3.10.50.40">
    <property type="match status" value="1"/>
</dbReference>
<keyword evidence="14" id="KW-1185">Reference proteome</keyword>
<dbReference type="SUPFAM" id="SSF54534">
    <property type="entry name" value="FKBP-like"/>
    <property type="match status" value="1"/>
</dbReference>
<dbReference type="InterPro" id="IPR001179">
    <property type="entry name" value="PPIase_FKBP_dom"/>
</dbReference>
<feature type="region of interest" description="Disordered" evidence="11">
    <location>
        <begin position="229"/>
        <end position="253"/>
    </location>
</feature>
<evidence type="ECO:0000313" key="13">
    <source>
        <dbReference type="EMBL" id="KAF7817426.1"/>
    </source>
</evidence>
<dbReference type="GO" id="GO:0003755">
    <property type="term" value="F:peptidyl-prolyl cis-trans isomerase activity"/>
    <property type="evidence" value="ECO:0007669"/>
    <property type="project" value="UniProtKB-KW"/>
</dbReference>
<evidence type="ECO:0000256" key="3">
    <source>
        <dbReference type="ARBA" id="ARBA00013194"/>
    </source>
</evidence>
<dbReference type="PROSITE" id="PS50005">
    <property type="entry name" value="TPR"/>
    <property type="match status" value="1"/>
</dbReference>
<evidence type="ECO:0000256" key="2">
    <source>
        <dbReference type="ARBA" id="ARBA00006577"/>
    </source>
</evidence>
<dbReference type="PROSITE" id="PS50059">
    <property type="entry name" value="FKBP_PPIASE"/>
    <property type="match status" value="1"/>
</dbReference>
<proteinExistence type="inferred from homology"/>